<dbReference type="PROSITE" id="PS00028">
    <property type="entry name" value="ZINC_FINGER_C2H2_1"/>
    <property type="match status" value="2"/>
</dbReference>
<evidence type="ECO:0000313" key="10">
    <source>
        <dbReference type="Proteomes" id="UP000184267"/>
    </source>
</evidence>
<proteinExistence type="predicted"/>
<feature type="region of interest" description="Disordered" evidence="7">
    <location>
        <begin position="629"/>
        <end position="913"/>
    </location>
</feature>
<feature type="compositionally biased region" description="Basic residues" evidence="7">
    <location>
        <begin position="1322"/>
        <end position="1331"/>
    </location>
</feature>
<name>A0A1M2VNA8_TRAPU</name>
<evidence type="ECO:0000256" key="5">
    <source>
        <dbReference type="PROSITE-ProRule" id="PRU00042"/>
    </source>
</evidence>
<feature type="compositionally biased region" description="Polar residues" evidence="7">
    <location>
        <begin position="312"/>
        <end position="321"/>
    </location>
</feature>
<evidence type="ECO:0000256" key="2">
    <source>
        <dbReference type="ARBA" id="ARBA00022737"/>
    </source>
</evidence>
<feature type="compositionally biased region" description="Low complexity" evidence="7">
    <location>
        <begin position="482"/>
        <end position="517"/>
    </location>
</feature>
<evidence type="ECO:0000256" key="3">
    <source>
        <dbReference type="ARBA" id="ARBA00022771"/>
    </source>
</evidence>
<keyword evidence="2" id="KW-0677">Repeat</keyword>
<feature type="compositionally biased region" description="Pro residues" evidence="7">
    <location>
        <begin position="1387"/>
        <end position="1399"/>
    </location>
</feature>
<evidence type="ECO:0000256" key="4">
    <source>
        <dbReference type="ARBA" id="ARBA00022833"/>
    </source>
</evidence>
<feature type="compositionally biased region" description="Basic and acidic residues" evidence="7">
    <location>
        <begin position="1350"/>
        <end position="1360"/>
    </location>
</feature>
<dbReference type="PANTHER" id="PTHR19818">
    <property type="entry name" value="ZINC FINGER PROTEIN ZIC AND GLI"/>
    <property type="match status" value="1"/>
</dbReference>
<evidence type="ECO:0000259" key="8">
    <source>
        <dbReference type="PROSITE" id="PS50157"/>
    </source>
</evidence>
<feature type="region of interest" description="Disordered" evidence="7">
    <location>
        <begin position="260"/>
        <end position="335"/>
    </location>
</feature>
<dbReference type="PROSITE" id="PS50157">
    <property type="entry name" value="ZINC_FINGER_C2H2_2"/>
    <property type="match status" value="1"/>
</dbReference>
<feature type="region of interest" description="Disordered" evidence="7">
    <location>
        <begin position="598"/>
        <end position="617"/>
    </location>
</feature>
<dbReference type="OMA" id="RWIDDEY"/>
<feature type="coiled-coil region" evidence="6">
    <location>
        <begin position="31"/>
        <end position="58"/>
    </location>
</feature>
<feature type="compositionally biased region" description="Basic residues" evidence="7">
    <location>
        <begin position="884"/>
        <end position="894"/>
    </location>
</feature>
<organism evidence="9 10">
    <name type="scientific">Trametes pubescens</name>
    <name type="common">White-rot fungus</name>
    <dbReference type="NCBI Taxonomy" id="154538"/>
    <lineage>
        <taxon>Eukaryota</taxon>
        <taxon>Fungi</taxon>
        <taxon>Dikarya</taxon>
        <taxon>Basidiomycota</taxon>
        <taxon>Agaricomycotina</taxon>
        <taxon>Agaricomycetes</taxon>
        <taxon>Polyporales</taxon>
        <taxon>Polyporaceae</taxon>
        <taxon>Trametes</taxon>
    </lineage>
</organism>
<dbReference type="InterPro" id="IPR050329">
    <property type="entry name" value="GLI_C2H2-zinc-finger"/>
</dbReference>
<keyword evidence="3 5" id="KW-0863">Zinc-finger</keyword>
<gene>
    <name evidence="9" type="ORF">TRAPUB_24</name>
</gene>
<keyword evidence="1" id="KW-0479">Metal-binding</keyword>
<feature type="compositionally biased region" description="Low complexity" evidence="7">
    <location>
        <begin position="441"/>
        <end position="475"/>
    </location>
</feature>
<keyword evidence="10" id="KW-1185">Reference proteome</keyword>
<feature type="compositionally biased region" description="Polar residues" evidence="7">
    <location>
        <begin position="641"/>
        <end position="656"/>
    </location>
</feature>
<evidence type="ECO:0000313" key="9">
    <source>
        <dbReference type="EMBL" id="OJT09081.1"/>
    </source>
</evidence>
<feature type="region of interest" description="Disordered" evidence="7">
    <location>
        <begin position="1229"/>
        <end position="1399"/>
    </location>
</feature>
<evidence type="ECO:0000256" key="6">
    <source>
        <dbReference type="SAM" id="Coils"/>
    </source>
</evidence>
<feature type="compositionally biased region" description="Basic and acidic residues" evidence="7">
    <location>
        <begin position="1240"/>
        <end position="1256"/>
    </location>
</feature>
<dbReference type="Proteomes" id="UP000184267">
    <property type="component" value="Unassembled WGS sequence"/>
</dbReference>
<feature type="domain" description="C2H2-type" evidence="8">
    <location>
        <begin position="1020"/>
        <end position="1044"/>
    </location>
</feature>
<dbReference type="GO" id="GO:0008270">
    <property type="term" value="F:zinc ion binding"/>
    <property type="evidence" value="ECO:0007669"/>
    <property type="project" value="UniProtKB-KW"/>
</dbReference>
<dbReference type="GO" id="GO:0010557">
    <property type="term" value="P:positive regulation of macromolecule biosynthetic process"/>
    <property type="evidence" value="ECO:0007669"/>
    <property type="project" value="UniProtKB-ARBA"/>
</dbReference>
<dbReference type="InterPro" id="IPR013087">
    <property type="entry name" value="Znf_C2H2_type"/>
</dbReference>
<protein>
    <recommendedName>
        <fullName evidence="8">C2H2-type domain-containing protein</fullName>
    </recommendedName>
</protein>
<dbReference type="GO" id="GO:0005634">
    <property type="term" value="C:nucleus"/>
    <property type="evidence" value="ECO:0007669"/>
    <property type="project" value="UniProtKB-ARBA"/>
</dbReference>
<comment type="caution">
    <text evidence="9">The sequence shown here is derived from an EMBL/GenBank/DDBJ whole genome shotgun (WGS) entry which is preliminary data.</text>
</comment>
<keyword evidence="6" id="KW-0175">Coiled coil</keyword>
<dbReference type="SMART" id="SM00355">
    <property type="entry name" value="ZnF_C2H2"/>
    <property type="match status" value="3"/>
</dbReference>
<reference evidence="9 10" key="1">
    <citation type="submission" date="2016-10" db="EMBL/GenBank/DDBJ databases">
        <title>Genome sequence of the basidiomycete white-rot fungus Trametes pubescens.</title>
        <authorList>
            <person name="Makela M.R."/>
            <person name="Granchi Z."/>
            <person name="Peng M."/>
            <person name="De Vries R.P."/>
            <person name="Grigoriev I."/>
            <person name="Riley R."/>
            <person name="Hilden K."/>
        </authorList>
    </citation>
    <scope>NUCLEOTIDE SEQUENCE [LARGE SCALE GENOMIC DNA]</scope>
    <source>
        <strain evidence="9 10">FBCC735</strain>
    </source>
</reference>
<feature type="region of interest" description="Disordered" evidence="7">
    <location>
        <begin position="441"/>
        <end position="521"/>
    </location>
</feature>
<feature type="region of interest" description="Disordered" evidence="7">
    <location>
        <begin position="930"/>
        <end position="970"/>
    </location>
</feature>
<feature type="compositionally biased region" description="Low complexity" evidence="7">
    <location>
        <begin position="849"/>
        <end position="867"/>
    </location>
</feature>
<dbReference type="STRING" id="154538.A0A1M2VNA8"/>
<dbReference type="PANTHER" id="PTHR19818:SF139">
    <property type="entry name" value="PAIR-RULE PROTEIN ODD-PAIRED"/>
    <property type="match status" value="1"/>
</dbReference>
<feature type="compositionally biased region" description="Acidic residues" evidence="7">
    <location>
        <begin position="1279"/>
        <end position="1300"/>
    </location>
</feature>
<evidence type="ECO:0000256" key="1">
    <source>
        <dbReference type="ARBA" id="ARBA00022723"/>
    </source>
</evidence>
<dbReference type="Gene3D" id="3.30.160.60">
    <property type="entry name" value="Classic Zinc Finger"/>
    <property type="match status" value="1"/>
</dbReference>
<keyword evidence="4" id="KW-0862">Zinc</keyword>
<dbReference type="GO" id="GO:0000981">
    <property type="term" value="F:DNA-binding transcription factor activity, RNA polymerase II-specific"/>
    <property type="evidence" value="ECO:0007669"/>
    <property type="project" value="TreeGrafter"/>
</dbReference>
<accession>A0A1M2VNA8</accession>
<evidence type="ECO:0000256" key="7">
    <source>
        <dbReference type="SAM" id="MobiDB-lite"/>
    </source>
</evidence>
<dbReference type="OrthoDB" id="3254002at2759"/>
<feature type="compositionally biased region" description="Polar residues" evidence="7">
    <location>
        <begin position="261"/>
        <end position="275"/>
    </location>
</feature>
<feature type="compositionally biased region" description="Polar residues" evidence="7">
    <location>
        <begin position="812"/>
        <end position="840"/>
    </location>
</feature>
<dbReference type="GO" id="GO:0000978">
    <property type="term" value="F:RNA polymerase II cis-regulatory region sequence-specific DNA binding"/>
    <property type="evidence" value="ECO:0007669"/>
    <property type="project" value="TreeGrafter"/>
</dbReference>
<feature type="compositionally biased region" description="Basic and acidic residues" evidence="7">
    <location>
        <begin position="957"/>
        <end position="970"/>
    </location>
</feature>
<dbReference type="EMBL" id="MNAD01000986">
    <property type="protein sequence ID" value="OJT09081.1"/>
    <property type="molecule type" value="Genomic_DNA"/>
</dbReference>
<sequence>MDNGDRSQTHQYPTSELVPFAPNTIVTPDDYRKNLDRLQKMKAALNFYEEQNNQGLQRFYEERQALEASVEQGRLAAQRLAQLGAGPVLDAYPAPAVPIAGPSNAAPPQLLPSYQATPQTFNEAEVPTSARIVEITSPQVDSHAESGPSRVNKYYRAEANYNGTEPHQRPTQQPQMFHPHQYTNTVPRATATASASTSNPRIYTAPIQNANQMSYEAVARYNHVSSAMYNSRGVAQVRQPAYAPPAPPLYAAPLSALQLAHSQDTSRQTQGSQALPASYQPRYGTSTPSSLDGALGAGIGPAPQSVPHAKVTYSSRANQSAPDAPRPSIPPSQRDNTYQEQQLFAFFQSLKPVVVQQLMVQVLTVVARMQSGRPKTAAEEEIDQTLDAKMRQASEVIAEKLKQYSVVEIKTIFVKYLNISKTGREQAEMYSASIREAMQAEQATAAQPTASTSAQLMQNASAPQTATASTTAHSHPAPPSSLPASAPPTSSTTAAPSISSVHAGNASSSSAPQTSGSRTVAAANHPQLQWYVPKDPSAPIAYRDGTGKIHYVFRPPPAPVPTSAPSIVANPQTMPSFVHPPSDQQAQVPQMTTVELPGTPEPVEIQPPSTWSPENADRSRLAQDIMRSLGRPRGSFGEPLGSTSASPVTPTANGQPFANGKRKLPPSPRPSTPLKKHRAEEPDDDVTTFVIPSADVIDLTSSTPEEGTPPVEPMRTTPEPESVDTVTEPAKDSSEDLGDSAVALPPLERETSVVSSESADVDKVQAMFSEVVGVSSEASDPPSSVKSPSPPHQAPEIVDLPSLDEALFAADSTETVNTPLKASTSFQPASDSEQTTSPARSNKVPLFLPSPSSSPVASGSSRGASRSASDDDDSDVEAAPRPSYGHRNKGKGKARQYSLDIDLTISPGSGSRLSRKSEVFIEVPPLPRYARQLREPDPASASGSTSAGEEESVDELAEWHEEEDRKTHEEEMQAVVELSYDRMRESPCLWSGCGAVLNSMSRLQEHAAQHACEHMEWGTYGCQWQNCALKFTQEAKLAQHLRKHGSVPLPCTYDGCEKTYNTAEALLAHHKSSRHRTGTLRASTAPFALAESQRPLSPLPDALPAYMSIPRRVSRHPISKERHQWLGPKVLENITAFKYSGGRSNAAQPPRGSRRLAEKVAAAELAGVSPEAALEQIKRWMDDEYLAFADGYDAARRPGLRCADVPSHEVTQLVDAGLVLWPAEDDQKAEARARAASGGPEEREGRGKAGRADKDAIPPGAQSSLFGLDAGVSEGDGGGAEDSEDSGVDQLADDVSDGQLEEGGTGRRTSGGRKDAGGGLKLKLKLPRRSKVGVDASQVPGPGVALDTMGVKREEEERPSPDGGVDLGGGIAPQSSPSHAQQHIPWPIWPPPPDGSSVV</sequence>